<feature type="region of interest" description="Disordered" evidence="1">
    <location>
        <begin position="187"/>
        <end position="223"/>
    </location>
</feature>
<evidence type="ECO:0000256" key="1">
    <source>
        <dbReference type="SAM" id="MobiDB-lite"/>
    </source>
</evidence>
<keyword evidence="3" id="KW-1185">Reference proteome</keyword>
<sequence>MMKCPAAIDAPATPEYANGTYANGEANQERNCTKRPTNVPNNTPGPRHRPLSISFPRSHQRRYSADLCRCSPSPVITLKKNLKEPDPPQRVVSLLTPQSVPRNPSKRYSCPPFAVFSVKTRPFVSSSSSSSPPSSNSSSCSSPPPAVQTSIITGHDPLGWKMRPKSSSSSPRANRLSLQIPLPVIHGEIPASNSPLNPDPSTKTRPPLQPQPTRRRHSDSSAFLKKSHPFVTLEELRNVHLHAVLARDKSDDVFSDGGEEEEEEEVKATGKEPPPVPEKTVMARQIAQLMARSHQRKEIIYSRVMKTKRENSHETEDTSRMIVQNTAEREGDTVSVDIEITCCVSGGLRDDTSCSGVRSTPRFPG</sequence>
<evidence type="ECO:0000313" key="2">
    <source>
        <dbReference type="EMBL" id="KAJ4940696.1"/>
    </source>
</evidence>
<feature type="region of interest" description="Disordered" evidence="1">
    <location>
        <begin position="251"/>
        <end position="277"/>
    </location>
</feature>
<dbReference type="Proteomes" id="UP001219934">
    <property type="component" value="Unassembled WGS sequence"/>
</dbReference>
<organism evidence="2 3">
    <name type="scientific">Pogonophryne albipinna</name>
    <dbReference type="NCBI Taxonomy" id="1090488"/>
    <lineage>
        <taxon>Eukaryota</taxon>
        <taxon>Metazoa</taxon>
        <taxon>Chordata</taxon>
        <taxon>Craniata</taxon>
        <taxon>Vertebrata</taxon>
        <taxon>Euteleostomi</taxon>
        <taxon>Actinopterygii</taxon>
        <taxon>Neopterygii</taxon>
        <taxon>Teleostei</taxon>
        <taxon>Neoteleostei</taxon>
        <taxon>Acanthomorphata</taxon>
        <taxon>Eupercaria</taxon>
        <taxon>Perciformes</taxon>
        <taxon>Notothenioidei</taxon>
        <taxon>Pogonophryne</taxon>
    </lineage>
</organism>
<dbReference type="AlphaFoldDB" id="A0AAD6B9Q0"/>
<feature type="compositionally biased region" description="Polar residues" evidence="1">
    <location>
        <begin position="33"/>
        <end position="44"/>
    </location>
</feature>
<accession>A0AAD6B9Q0</accession>
<reference evidence="2" key="1">
    <citation type="submission" date="2022-11" db="EMBL/GenBank/DDBJ databases">
        <title>Chromosome-level genome of Pogonophryne albipinna.</title>
        <authorList>
            <person name="Jo E."/>
        </authorList>
    </citation>
    <scope>NUCLEOTIDE SEQUENCE</scope>
    <source>
        <strain evidence="2">SGF0006</strain>
        <tissue evidence="2">Muscle</tissue>
    </source>
</reference>
<feature type="compositionally biased region" description="Acidic residues" evidence="1">
    <location>
        <begin position="253"/>
        <end position="265"/>
    </location>
</feature>
<feature type="compositionally biased region" description="Polar residues" evidence="1">
    <location>
        <begin position="191"/>
        <end position="203"/>
    </location>
</feature>
<protein>
    <submittedName>
        <fullName evidence="2">Uncharacterized protein</fullName>
    </submittedName>
</protein>
<feature type="region of interest" description="Disordered" evidence="1">
    <location>
        <begin position="308"/>
        <end position="331"/>
    </location>
</feature>
<feature type="region of interest" description="Disordered" evidence="1">
    <location>
        <begin position="123"/>
        <end position="174"/>
    </location>
</feature>
<feature type="compositionally biased region" description="Basic and acidic residues" evidence="1">
    <location>
        <begin position="308"/>
        <end position="319"/>
    </location>
</feature>
<feature type="compositionally biased region" description="Low complexity" evidence="1">
    <location>
        <begin position="125"/>
        <end position="141"/>
    </location>
</feature>
<dbReference type="EMBL" id="JAPTMU010000007">
    <property type="protein sequence ID" value="KAJ4940696.1"/>
    <property type="molecule type" value="Genomic_DNA"/>
</dbReference>
<evidence type="ECO:0000313" key="3">
    <source>
        <dbReference type="Proteomes" id="UP001219934"/>
    </source>
</evidence>
<comment type="caution">
    <text evidence="2">The sequence shown here is derived from an EMBL/GenBank/DDBJ whole genome shotgun (WGS) entry which is preliminary data.</text>
</comment>
<name>A0AAD6B9Q0_9TELE</name>
<proteinExistence type="predicted"/>
<gene>
    <name evidence="2" type="ORF">JOQ06_026991</name>
</gene>
<feature type="region of interest" description="Disordered" evidence="1">
    <location>
        <begin position="1"/>
        <end position="58"/>
    </location>
</feature>